<dbReference type="SMART" id="SM00354">
    <property type="entry name" value="HTH_LACI"/>
    <property type="match status" value="1"/>
</dbReference>
<dbReference type="InterPro" id="IPR046335">
    <property type="entry name" value="LacI/GalR-like_sensor"/>
</dbReference>
<evidence type="ECO:0000313" key="6">
    <source>
        <dbReference type="Proteomes" id="UP000281594"/>
    </source>
</evidence>
<dbReference type="SUPFAM" id="SSF53822">
    <property type="entry name" value="Periplasmic binding protein-like I"/>
    <property type="match status" value="1"/>
</dbReference>
<feature type="domain" description="HTH lacI-type" evidence="4">
    <location>
        <begin position="9"/>
        <end position="63"/>
    </location>
</feature>
<comment type="caution">
    <text evidence="5">The sequence shown here is derived from an EMBL/GenBank/DDBJ whole genome shotgun (WGS) entry which is preliminary data.</text>
</comment>
<dbReference type="Gene3D" id="1.10.260.40">
    <property type="entry name" value="lambda repressor-like DNA-binding domains"/>
    <property type="match status" value="1"/>
</dbReference>
<dbReference type="EMBL" id="QYCY01000002">
    <property type="protein sequence ID" value="RLV76052.1"/>
    <property type="molecule type" value="Genomic_DNA"/>
</dbReference>
<dbReference type="AlphaFoldDB" id="A0A0A0N3A4"/>
<dbReference type="PROSITE" id="PS50932">
    <property type="entry name" value="HTH_LACI_2"/>
    <property type="match status" value="1"/>
</dbReference>
<evidence type="ECO:0000256" key="3">
    <source>
        <dbReference type="ARBA" id="ARBA00023163"/>
    </source>
</evidence>
<dbReference type="KEGG" id="src:M271_01150"/>
<sequence>MTRTAHQSVTIVDVAKAAGVSKSTAGRALTGSDEVSARTRDKVVRVAAELGYRPNGVARSMITGNTETVGVVIPDMSNRFFSAALQSIARTIRQHGYELLVSSTEGEPALERRSVEVLSTKRVDGLIVAPVLGADTDHLRRLADSGTALVLLDRPAPKVSGTSFVSVDNVEASRLAVDHLIGLGHRHIGIISEARYDATVTRAAEPSPTAHRPSTMRLAGYVRAMTDAGLEVRPEHIAHSAYSSAASYAATTRLLNVTPQVTAIYCTDNVLSVGAFAALQDSGCHCPRDISLVGFDDHDWAPLVRPRLTVVAQPTEVIGVTAAEDLLTAIADPAREPATHLLPARLVTRDSTAPPGLSLIPPT</sequence>
<evidence type="ECO:0000313" key="5">
    <source>
        <dbReference type="EMBL" id="RLV76052.1"/>
    </source>
</evidence>
<evidence type="ECO:0000256" key="2">
    <source>
        <dbReference type="ARBA" id="ARBA00023125"/>
    </source>
</evidence>
<organism evidence="5 6">
    <name type="scientific">Streptomyces rapamycinicus (strain ATCC 29253 / DSM 41530 / NRRL 5491 / AYB-994)</name>
    <name type="common">Streptomyces hygroscopicus (strain ATCC 29253)</name>
    <dbReference type="NCBI Taxonomy" id="1343740"/>
    <lineage>
        <taxon>Bacteria</taxon>
        <taxon>Bacillati</taxon>
        <taxon>Actinomycetota</taxon>
        <taxon>Actinomycetes</taxon>
        <taxon>Kitasatosporales</taxon>
        <taxon>Streptomycetaceae</taxon>
        <taxon>Streptomyces</taxon>
        <taxon>Streptomyces violaceusniger group</taxon>
    </lineage>
</organism>
<dbReference type="SUPFAM" id="SSF47413">
    <property type="entry name" value="lambda repressor-like DNA-binding domains"/>
    <property type="match status" value="1"/>
</dbReference>
<dbReference type="GO" id="GO:0003700">
    <property type="term" value="F:DNA-binding transcription factor activity"/>
    <property type="evidence" value="ECO:0007669"/>
    <property type="project" value="TreeGrafter"/>
</dbReference>
<evidence type="ECO:0000256" key="1">
    <source>
        <dbReference type="ARBA" id="ARBA00023015"/>
    </source>
</evidence>
<dbReference type="InterPro" id="IPR010982">
    <property type="entry name" value="Lambda_DNA-bd_dom_sf"/>
</dbReference>
<gene>
    <name evidence="5" type="ORF">D3C57_142540</name>
</gene>
<dbReference type="RefSeq" id="WP_020865263.1">
    <property type="nucleotide sequence ID" value="NC_022785.1"/>
</dbReference>
<reference evidence="5 6" key="1">
    <citation type="journal article" date="2018" name="J. Biol. Chem.">
        <title>Discovery of the actinoplanic acid pathway in Streptomyces rapamycinicus reveals a genetically conserved synergism with rapamycin.</title>
        <authorList>
            <person name="Mrak P."/>
            <person name="Krastel P."/>
            <person name="Pivk Lukancic P."/>
            <person name="Tao J."/>
            <person name="Pistorius D."/>
            <person name="Moore C.M."/>
        </authorList>
    </citation>
    <scope>NUCLEOTIDE SEQUENCE [LARGE SCALE GENOMIC DNA]</scope>
    <source>
        <strain evidence="5 6">NRRL 5491</strain>
    </source>
</reference>
<dbReference type="PANTHER" id="PTHR30146">
    <property type="entry name" value="LACI-RELATED TRANSCRIPTIONAL REPRESSOR"/>
    <property type="match status" value="1"/>
</dbReference>
<dbReference type="PROSITE" id="PS00356">
    <property type="entry name" value="HTH_LACI_1"/>
    <property type="match status" value="1"/>
</dbReference>
<dbReference type="Pfam" id="PF00356">
    <property type="entry name" value="LacI"/>
    <property type="match status" value="1"/>
</dbReference>
<dbReference type="STRING" id="1343740.M271_01150"/>
<dbReference type="InterPro" id="IPR000843">
    <property type="entry name" value="HTH_LacI"/>
</dbReference>
<proteinExistence type="predicted"/>
<dbReference type="PANTHER" id="PTHR30146:SF138">
    <property type="entry name" value="TRANSCRIPTIONAL REGULATORY PROTEIN"/>
    <property type="match status" value="1"/>
</dbReference>
<keyword evidence="1" id="KW-0805">Transcription regulation</keyword>
<dbReference type="CDD" id="cd01392">
    <property type="entry name" value="HTH_LacI"/>
    <property type="match status" value="1"/>
</dbReference>
<keyword evidence="2" id="KW-0238">DNA-binding</keyword>
<dbReference type="Pfam" id="PF13377">
    <property type="entry name" value="Peripla_BP_3"/>
    <property type="match status" value="1"/>
</dbReference>
<dbReference type="CDD" id="cd06267">
    <property type="entry name" value="PBP1_LacI_sugar_binding-like"/>
    <property type="match status" value="1"/>
</dbReference>
<dbReference type="InterPro" id="IPR028082">
    <property type="entry name" value="Peripla_BP_I"/>
</dbReference>
<evidence type="ECO:0000259" key="4">
    <source>
        <dbReference type="PROSITE" id="PS50932"/>
    </source>
</evidence>
<name>A0A0A0N3A4_STRRN</name>
<protein>
    <recommendedName>
        <fullName evidence="4">HTH lacI-type domain-containing protein</fullName>
    </recommendedName>
</protein>
<dbReference type="Gene3D" id="3.40.50.2300">
    <property type="match status" value="2"/>
</dbReference>
<dbReference type="Proteomes" id="UP000281594">
    <property type="component" value="Unassembled WGS sequence"/>
</dbReference>
<keyword evidence="3" id="KW-0804">Transcription</keyword>
<dbReference type="GO" id="GO:0000976">
    <property type="term" value="F:transcription cis-regulatory region binding"/>
    <property type="evidence" value="ECO:0007669"/>
    <property type="project" value="TreeGrafter"/>
</dbReference>
<dbReference type="eggNOG" id="COG1609">
    <property type="taxonomic scope" value="Bacteria"/>
</dbReference>
<accession>A0A0A0N3A4</accession>
<dbReference type="HOGENOM" id="CLU_037628_6_1_11"/>